<dbReference type="Proteomes" id="UP000199343">
    <property type="component" value="Unassembled WGS sequence"/>
</dbReference>
<evidence type="ECO:0000256" key="1">
    <source>
        <dbReference type="SAM" id="MobiDB-lite"/>
    </source>
</evidence>
<dbReference type="STRING" id="47871.GA0070608_2409"/>
<proteinExistence type="predicted"/>
<evidence type="ECO:0000313" key="2">
    <source>
        <dbReference type="EMBL" id="SCL61061.1"/>
    </source>
</evidence>
<sequence length="76" mass="8273">MSEMTNGPRPTSESRPQTTTKTTVKSTRSFDPSRCDEGCGACWITFAGDRRWCEAEATNVARRDLAEMLAGGGDRG</sequence>
<dbReference type="EMBL" id="FMIC01000002">
    <property type="protein sequence ID" value="SCL61061.1"/>
    <property type="molecule type" value="Genomic_DNA"/>
</dbReference>
<dbReference type="AlphaFoldDB" id="A0A1C6V3Z3"/>
<feature type="compositionally biased region" description="Low complexity" evidence="1">
    <location>
        <begin position="18"/>
        <end position="27"/>
    </location>
</feature>
<organism evidence="2 3">
    <name type="scientific">Micromonospora peucetia</name>
    <dbReference type="NCBI Taxonomy" id="47871"/>
    <lineage>
        <taxon>Bacteria</taxon>
        <taxon>Bacillati</taxon>
        <taxon>Actinomycetota</taxon>
        <taxon>Actinomycetes</taxon>
        <taxon>Micromonosporales</taxon>
        <taxon>Micromonosporaceae</taxon>
        <taxon>Micromonospora</taxon>
    </lineage>
</organism>
<evidence type="ECO:0000313" key="3">
    <source>
        <dbReference type="Proteomes" id="UP000199343"/>
    </source>
</evidence>
<gene>
    <name evidence="2" type="ORF">GA0070608_2409</name>
</gene>
<reference evidence="2 3" key="1">
    <citation type="submission" date="2016-06" db="EMBL/GenBank/DDBJ databases">
        <authorList>
            <person name="Kjaerup R.B."/>
            <person name="Dalgaard T.S."/>
            <person name="Juul-Madsen H.R."/>
        </authorList>
    </citation>
    <scope>NUCLEOTIDE SEQUENCE [LARGE SCALE GENOMIC DNA]</scope>
    <source>
        <strain evidence="2 3">DSM 43363</strain>
    </source>
</reference>
<name>A0A1C6V3Z3_9ACTN</name>
<accession>A0A1C6V3Z3</accession>
<protein>
    <submittedName>
        <fullName evidence="2">Uncharacterized protein</fullName>
    </submittedName>
</protein>
<feature type="compositionally biased region" description="Polar residues" evidence="1">
    <location>
        <begin position="1"/>
        <end position="17"/>
    </location>
</feature>
<feature type="region of interest" description="Disordered" evidence="1">
    <location>
        <begin position="1"/>
        <end position="33"/>
    </location>
</feature>